<proteinExistence type="predicted"/>
<feature type="compositionally biased region" description="Low complexity" evidence="1">
    <location>
        <begin position="625"/>
        <end position="637"/>
    </location>
</feature>
<dbReference type="PANTHER" id="PTHR42070">
    <property type="entry name" value="FILAMENT ASSOCIATED PROTEIN, PUTATIVE (AFU_ORTHOLOGUE AFUA_8G06630)-RELATED"/>
    <property type="match status" value="1"/>
</dbReference>
<feature type="region of interest" description="Disordered" evidence="1">
    <location>
        <begin position="319"/>
        <end position="378"/>
    </location>
</feature>
<feature type="region of interest" description="Disordered" evidence="1">
    <location>
        <begin position="472"/>
        <end position="538"/>
    </location>
</feature>
<feature type="compositionally biased region" description="Basic and acidic residues" evidence="1">
    <location>
        <begin position="359"/>
        <end position="370"/>
    </location>
</feature>
<dbReference type="InParanoid" id="F0XI00"/>
<evidence type="ECO:0000313" key="2">
    <source>
        <dbReference type="EMBL" id="EFX02784.1"/>
    </source>
</evidence>
<name>F0XI00_GROCL</name>
<evidence type="ECO:0008006" key="4">
    <source>
        <dbReference type="Google" id="ProtNLM"/>
    </source>
</evidence>
<dbReference type="EMBL" id="GL629769">
    <property type="protein sequence ID" value="EFX02784.1"/>
    <property type="molecule type" value="Genomic_DNA"/>
</dbReference>
<dbReference type="RefSeq" id="XP_014172266.1">
    <property type="nucleotide sequence ID" value="XM_014316791.1"/>
</dbReference>
<feature type="region of interest" description="Disordered" evidence="1">
    <location>
        <begin position="616"/>
        <end position="670"/>
    </location>
</feature>
<feature type="compositionally biased region" description="Basic and acidic residues" evidence="1">
    <location>
        <begin position="323"/>
        <end position="334"/>
    </location>
</feature>
<dbReference type="PANTHER" id="PTHR42070:SF1">
    <property type="entry name" value="FILAMENT ASSOCIATED PROTEIN, PUTATIVE (AFU_ORTHOLOGUE AFUA_8G06630)-RELATED"/>
    <property type="match status" value="1"/>
</dbReference>
<dbReference type="AlphaFoldDB" id="F0XI00"/>
<dbReference type="Proteomes" id="UP000007796">
    <property type="component" value="Unassembled WGS sequence"/>
</dbReference>
<evidence type="ECO:0000313" key="3">
    <source>
        <dbReference type="Proteomes" id="UP000007796"/>
    </source>
</evidence>
<feature type="compositionally biased region" description="Polar residues" evidence="1">
    <location>
        <begin position="479"/>
        <end position="488"/>
    </location>
</feature>
<dbReference type="STRING" id="655863.F0XI00"/>
<accession>F0XI00</accession>
<reference evidence="2 3" key="1">
    <citation type="journal article" date="2011" name="Proc. Natl. Acad. Sci. U.S.A.">
        <title>Genome and transcriptome analyses of the mountain pine beetle-fungal symbiont Grosmannia clavigera, a lodgepole pine pathogen.</title>
        <authorList>
            <person name="DiGuistini S."/>
            <person name="Wang Y."/>
            <person name="Liao N.Y."/>
            <person name="Taylor G."/>
            <person name="Tanguay P."/>
            <person name="Feau N."/>
            <person name="Henrissat B."/>
            <person name="Chan S.K."/>
            <person name="Hesse-Orce U."/>
            <person name="Alamouti S.M."/>
            <person name="Tsui C.K.M."/>
            <person name="Docking R.T."/>
            <person name="Levasseur A."/>
            <person name="Haridas S."/>
            <person name="Robertson G."/>
            <person name="Birol I."/>
            <person name="Holt R.A."/>
            <person name="Marra M.A."/>
            <person name="Hamelin R.C."/>
            <person name="Hirst M."/>
            <person name="Jones S.J.M."/>
            <person name="Bohlmann J."/>
            <person name="Breuil C."/>
        </authorList>
    </citation>
    <scope>NUCLEOTIDE SEQUENCE [LARGE SCALE GENOMIC DNA]</scope>
    <source>
        <strain evidence="3">kw1407 / UAMH 11150</strain>
    </source>
</reference>
<keyword evidence="3" id="KW-1185">Reference proteome</keyword>
<organism evidence="3">
    <name type="scientific">Grosmannia clavigera (strain kw1407 / UAMH 11150)</name>
    <name type="common">Blue stain fungus</name>
    <name type="synonym">Graphiocladiella clavigera</name>
    <dbReference type="NCBI Taxonomy" id="655863"/>
    <lineage>
        <taxon>Eukaryota</taxon>
        <taxon>Fungi</taxon>
        <taxon>Dikarya</taxon>
        <taxon>Ascomycota</taxon>
        <taxon>Pezizomycotina</taxon>
        <taxon>Sordariomycetes</taxon>
        <taxon>Sordariomycetidae</taxon>
        <taxon>Ophiostomatales</taxon>
        <taxon>Ophiostomataceae</taxon>
        <taxon>Leptographium</taxon>
    </lineage>
</organism>
<feature type="compositionally biased region" description="Polar residues" evidence="1">
    <location>
        <begin position="525"/>
        <end position="538"/>
    </location>
</feature>
<evidence type="ECO:0000256" key="1">
    <source>
        <dbReference type="SAM" id="MobiDB-lite"/>
    </source>
</evidence>
<gene>
    <name evidence="2" type="ORF">CMQ_2713</name>
</gene>
<dbReference type="CDD" id="cd14688">
    <property type="entry name" value="bZIP_YAP"/>
    <property type="match status" value="1"/>
</dbReference>
<protein>
    <recommendedName>
        <fullName evidence="4">BZIP domain-containing protein</fullName>
    </recommendedName>
</protein>
<dbReference type="OrthoDB" id="4505928at2759"/>
<dbReference type="eggNOG" id="ENOG502S5YK">
    <property type="taxonomic scope" value="Eukaryota"/>
</dbReference>
<feature type="compositionally biased region" description="Basic residues" evidence="1">
    <location>
        <begin position="638"/>
        <end position="651"/>
    </location>
</feature>
<sequence>MFCGWLDQATGTPTRRAGKPPGAKRFRQVPGPTAAAVHAHSANSAKVAKIAKVVRKGAGRGVARRYCRHGSPPQLAKSVRATAGCWSARIRLTDRPYRIPLCPCVLEALRVFAMPPDQMVMRTRILLSISSAAAHFSGRGSISALQRLALTDALERRDGWGERGERSPIADDRQACRLTCAVPRHSRLCSDSSDPEQSRACLYDVLLSIWPNRMRSRPLPFVATGRGQHRHPDAVVAWPGVIKGLWVCGRGGRSRSDGAQELKREAGTFSFRTGVALSSLPEARLCQSRPPGRPTVTGITQRIVPAAAMAWGLGRLDGPNRLSDSRASPHDQREGSALQPHRLAGLVPASSDVGEREDEANLARIRDNQRRSRARRKEYQQELEQRVRTYEEQGIEASTEVQQAARHVSEENRRLRTLLHHHGVPNSEIEAYLLSGKVSALGTTHPAAAGIPPPGSSAEGPRVQALEQVLVPRKPLHFGTTSPGTSSPAGEGREASVPPLSSSSSSSTFVAAARTGGSSSVGSGRQSYQSPGTDQGKNTVAALPQQTAAVATSTEGDYTSSYRGDFLSTGPYSLAPGRAATPSTAGMAFYGLDGASTEDLQYSGSPAFFDYSVSPPYLGPSTYDQQHQQQQHQQQHLPHPHPHHQQQPQHRRGGDHEGGMGATSAPQAHPFYSGVQDAATGETYMRSCPACMSGLGCQVHGTYYGAIGGE</sequence>
<dbReference type="GeneID" id="25975733"/>
<dbReference type="HOGENOM" id="CLU_388855_0_0_1"/>